<dbReference type="GO" id="GO:0003700">
    <property type="term" value="F:DNA-binding transcription factor activity"/>
    <property type="evidence" value="ECO:0007669"/>
    <property type="project" value="InterPro"/>
</dbReference>
<organism evidence="5 6">
    <name type="scientific">Dickeya zeae (strain Ech586)</name>
    <name type="common">Dickeya dadantii (strain Ech586)</name>
    <dbReference type="NCBI Taxonomy" id="590409"/>
    <lineage>
        <taxon>Bacteria</taxon>
        <taxon>Pseudomonadati</taxon>
        <taxon>Pseudomonadota</taxon>
        <taxon>Gammaproteobacteria</taxon>
        <taxon>Enterobacterales</taxon>
        <taxon>Pectobacteriaceae</taxon>
        <taxon>Dickeya</taxon>
        <taxon>Dickeya parazeae</taxon>
    </lineage>
</organism>
<feature type="domain" description="HTH marR-type" evidence="4">
    <location>
        <begin position="1"/>
        <end position="141"/>
    </location>
</feature>
<dbReference type="eggNOG" id="COG1846">
    <property type="taxonomic scope" value="Bacteria"/>
</dbReference>
<dbReference type="AlphaFoldDB" id="D2BW61"/>
<protein>
    <submittedName>
        <fullName evidence="5">Transcriptional regulator, MarR family</fullName>
    </submittedName>
</protein>
<keyword evidence="3" id="KW-0804">Transcription</keyword>
<dbReference type="PROSITE" id="PS50995">
    <property type="entry name" value="HTH_MARR_2"/>
    <property type="match status" value="1"/>
</dbReference>
<evidence type="ECO:0000256" key="1">
    <source>
        <dbReference type="ARBA" id="ARBA00023015"/>
    </source>
</evidence>
<dbReference type="Gene3D" id="1.10.10.10">
    <property type="entry name" value="Winged helix-like DNA-binding domain superfamily/Winged helix DNA-binding domain"/>
    <property type="match status" value="1"/>
</dbReference>
<evidence type="ECO:0000313" key="5">
    <source>
        <dbReference type="EMBL" id="ACZ76231.1"/>
    </source>
</evidence>
<keyword evidence="1" id="KW-0805">Transcription regulation</keyword>
<dbReference type="InterPro" id="IPR023187">
    <property type="entry name" value="Tscrpt_reg_MarR-type_CS"/>
</dbReference>
<dbReference type="Pfam" id="PF01047">
    <property type="entry name" value="MarR"/>
    <property type="match status" value="1"/>
</dbReference>
<keyword evidence="2" id="KW-0238">DNA-binding</keyword>
<dbReference type="STRING" id="590409.Dd586_1352"/>
<accession>D2BW61</accession>
<evidence type="ECO:0000256" key="2">
    <source>
        <dbReference type="ARBA" id="ARBA00023125"/>
    </source>
</evidence>
<proteinExistence type="predicted"/>
<dbReference type="InterPro" id="IPR036388">
    <property type="entry name" value="WH-like_DNA-bd_sf"/>
</dbReference>
<dbReference type="KEGG" id="ddc:Dd586_1352"/>
<keyword evidence="6" id="KW-1185">Reference proteome</keyword>
<dbReference type="InterPro" id="IPR039422">
    <property type="entry name" value="MarR/SlyA-like"/>
</dbReference>
<name>D2BW61_DICZ5</name>
<reference evidence="5" key="1">
    <citation type="submission" date="2009-12" db="EMBL/GenBank/DDBJ databases">
        <title>Complete sequence of Dickeya dadantii Ech586.</title>
        <authorList>
            <consortium name="US DOE Joint Genome Institute"/>
            <person name="Lucas S."/>
            <person name="Copeland A."/>
            <person name="Lapidus A."/>
            <person name="Glavina del Rio T."/>
            <person name="Tice H."/>
            <person name="Bruce D."/>
            <person name="Goodwin L."/>
            <person name="Pitluck S."/>
            <person name="Munk A.C."/>
            <person name="Brettin T."/>
            <person name="Detter J.C."/>
            <person name="Han C."/>
            <person name="Tapia R."/>
            <person name="Larimer F."/>
            <person name="Land M."/>
            <person name="Hauser L."/>
            <person name="Kyrpides N."/>
            <person name="Mikhailova N."/>
            <person name="Balakrishnan V."/>
            <person name="Glasner J."/>
            <person name="Perna N.T."/>
        </authorList>
    </citation>
    <scope>NUCLEOTIDE SEQUENCE [LARGE SCALE GENOMIC DNA]</scope>
    <source>
        <strain evidence="5">Ech586</strain>
    </source>
</reference>
<gene>
    <name evidence="5" type="ordered locus">Dd586_1352</name>
</gene>
<dbReference type="InterPro" id="IPR000835">
    <property type="entry name" value="HTH_MarR-typ"/>
</dbReference>
<dbReference type="PRINTS" id="PR00598">
    <property type="entry name" value="HTHMARR"/>
</dbReference>
<sequence>MNNISDETFYPIGLLIHLANQFKDQLLNDYFADSDITAPQFKVLISIYKGFTSPVDVSRHVMMDGGALSRMIERMVKRELILRQPHPGDKRQVILGLTEKGQAICQHFELEGMRIVLSQTTARLTPQEVEHLMQLLIKMLPDDVIARYSPNLINPQS</sequence>
<dbReference type="OrthoDB" id="6195716at2"/>
<dbReference type="PANTHER" id="PTHR33164:SF87">
    <property type="entry name" value="MULTIPLE ANTIBIOTIC RESISTANCE PROTEIN MARR"/>
    <property type="match status" value="1"/>
</dbReference>
<evidence type="ECO:0000313" key="6">
    <source>
        <dbReference type="Proteomes" id="UP000001446"/>
    </source>
</evidence>
<dbReference type="PROSITE" id="PS01117">
    <property type="entry name" value="HTH_MARR_1"/>
    <property type="match status" value="1"/>
</dbReference>
<dbReference type="PANTHER" id="PTHR33164">
    <property type="entry name" value="TRANSCRIPTIONAL REGULATOR, MARR FAMILY"/>
    <property type="match status" value="1"/>
</dbReference>
<dbReference type="GO" id="GO:0003677">
    <property type="term" value="F:DNA binding"/>
    <property type="evidence" value="ECO:0007669"/>
    <property type="project" value="UniProtKB-KW"/>
</dbReference>
<dbReference type="SUPFAM" id="SSF46785">
    <property type="entry name" value="Winged helix' DNA-binding domain"/>
    <property type="match status" value="1"/>
</dbReference>
<dbReference type="SMART" id="SM00347">
    <property type="entry name" value="HTH_MARR"/>
    <property type="match status" value="1"/>
</dbReference>
<evidence type="ECO:0000259" key="4">
    <source>
        <dbReference type="PROSITE" id="PS50995"/>
    </source>
</evidence>
<dbReference type="RefSeq" id="WP_012884065.1">
    <property type="nucleotide sequence ID" value="NC_013592.1"/>
</dbReference>
<dbReference type="Proteomes" id="UP000001446">
    <property type="component" value="Chromosome"/>
</dbReference>
<dbReference type="GO" id="GO:0006950">
    <property type="term" value="P:response to stress"/>
    <property type="evidence" value="ECO:0007669"/>
    <property type="project" value="TreeGrafter"/>
</dbReference>
<evidence type="ECO:0000256" key="3">
    <source>
        <dbReference type="ARBA" id="ARBA00023163"/>
    </source>
</evidence>
<dbReference type="HOGENOM" id="CLU_083287_18_5_6"/>
<dbReference type="InterPro" id="IPR036390">
    <property type="entry name" value="WH_DNA-bd_sf"/>
</dbReference>
<dbReference type="EMBL" id="CP001836">
    <property type="protein sequence ID" value="ACZ76231.1"/>
    <property type="molecule type" value="Genomic_DNA"/>
</dbReference>